<organism evidence="2 4">
    <name type="scientific">Actinobacillus seminis</name>
    <dbReference type="NCBI Taxonomy" id="722"/>
    <lineage>
        <taxon>Bacteria</taxon>
        <taxon>Pseudomonadati</taxon>
        <taxon>Pseudomonadota</taxon>
        <taxon>Gammaproteobacteria</taxon>
        <taxon>Pasteurellales</taxon>
        <taxon>Pasteurellaceae</taxon>
        <taxon>Actinobacillus</taxon>
    </lineage>
</organism>
<reference evidence="2 4" key="2">
    <citation type="submission" date="2018-06" db="EMBL/GenBank/DDBJ databases">
        <authorList>
            <consortium name="Pathogen Informatics"/>
            <person name="Doyle S."/>
        </authorList>
    </citation>
    <scope>NUCLEOTIDE SEQUENCE [LARGE SCALE GENOMIC DNA]</scope>
    <source>
        <strain evidence="2 4">NCTC10851</strain>
    </source>
</reference>
<name>A0A263HG28_9PAST</name>
<sequence>MLGFSILISLADDELINSKHLEIKDRVFTAWRADVGEIDWILRLHKENRCKLIKENYFYPNIYEIPCEEIRAWLSQNSPQKTLSSKIMVEDESIELNDDYDPPLTFRNLSLFRSLSPETRLHITVWDLS</sequence>
<dbReference type="Proteomes" id="UP000215738">
    <property type="component" value="Unassembled WGS sequence"/>
</dbReference>
<dbReference type="EMBL" id="NLFK01000002">
    <property type="protein sequence ID" value="OZN25627.1"/>
    <property type="molecule type" value="Genomic_DNA"/>
</dbReference>
<reference evidence="1 3" key="1">
    <citation type="submission" date="2017-07" db="EMBL/GenBank/DDBJ databases">
        <title>Virulence factors identified in Actinobacillus seminis.</title>
        <authorList>
            <person name="Negrete-Abascal E."/>
            <person name="Vaca-Pacheco S."/>
            <person name="Montes-Garcia F."/>
            <person name="Leyto-Gil A.M."/>
            <person name="Fragoso-Garcia E."/>
            <person name="Carvente-Garcia R."/>
            <person name="Perez-Agueros S."/>
            <person name="Castelan-Sanchez H.G."/>
            <person name="Garcia-Molina A."/>
            <person name="Villamar T.E."/>
            <person name="Vazquez-Cruz C."/>
        </authorList>
    </citation>
    <scope>NUCLEOTIDE SEQUENCE [LARGE SCALE GENOMIC DNA]</scope>
    <source>
        <strain evidence="1 3">ATCC 15768</strain>
    </source>
</reference>
<dbReference type="RefSeq" id="WP_094945860.1">
    <property type="nucleotide sequence ID" value="NZ_NLFK01000002.1"/>
</dbReference>
<evidence type="ECO:0000313" key="2">
    <source>
        <dbReference type="EMBL" id="SUU37659.1"/>
    </source>
</evidence>
<dbReference type="EMBL" id="UFSB01000001">
    <property type="protein sequence ID" value="SUU37659.1"/>
    <property type="molecule type" value="Genomic_DNA"/>
</dbReference>
<dbReference type="AlphaFoldDB" id="A0A263HG28"/>
<gene>
    <name evidence="1" type="ORF">CFY87_03295</name>
    <name evidence="2" type="ORF">NCTC10851_01671</name>
</gene>
<keyword evidence="3" id="KW-1185">Reference proteome</keyword>
<dbReference type="OrthoDB" id="4259997at2"/>
<evidence type="ECO:0000313" key="4">
    <source>
        <dbReference type="Proteomes" id="UP000254507"/>
    </source>
</evidence>
<proteinExistence type="predicted"/>
<dbReference type="InParanoid" id="A0A263HG28"/>
<accession>A0A263HG28</accession>
<evidence type="ECO:0000313" key="1">
    <source>
        <dbReference type="EMBL" id="OZN25627.1"/>
    </source>
</evidence>
<dbReference type="Proteomes" id="UP000254507">
    <property type="component" value="Unassembled WGS sequence"/>
</dbReference>
<evidence type="ECO:0000313" key="3">
    <source>
        <dbReference type="Proteomes" id="UP000215738"/>
    </source>
</evidence>
<protein>
    <submittedName>
        <fullName evidence="2">Uncharacterized protein</fullName>
    </submittedName>
</protein>